<dbReference type="Gene3D" id="3.40.30.10">
    <property type="entry name" value="Glutaredoxin"/>
    <property type="match status" value="1"/>
</dbReference>
<organism evidence="4 5">
    <name type="scientific">Papiliotrema laurentii</name>
    <name type="common">Cryptococcus laurentii</name>
    <dbReference type="NCBI Taxonomy" id="5418"/>
    <lineage>
        <taxon>Eukaryota</taxon>
        <taxon>Fungi</taxon>
        <taxon>Dikarya</taxon>
        <taxon>Basidiomycota</taxon>
        <taxon>Agaricomycotina</taxon>
        <taxon>Tremellomycetes</taxon>
        <taxon>Tremellales</taxon>
        <taxon>Rhynchogastremaceae</taxon>
        <taxon>Papiliotrema</taxon>
    </lineage>
</organism>
<comment type="similarity">
    <text evidence="1">Belongs to the GST superfamily.</text>
</comment>
<dbReference type="Pfam" id="PF00043">
    <property type="entry name" value="GST_C"/>
    <property type="match status" value="1"/>
</dbReference>
<proteinExistence type="inferred from homology"/>
<comment type="caution">
    <text evidence="4">The sequence shown here is derived from an EMBL/GenBank/DDBJ whole genome shotgun (WGS) entry which is preliminary data.</text>
</comment>
<gene>
    <name evidence="4" type="ORF">DB88DRAFT_491981</name>
</gene>
<dbReference type="Pfam" id="PF13417">
    <property type="entry name" value="GST_N_3"/>
    <property type="match status" value="1"/>
</dbReference>
<evidence type="ECO:0000313" key="5">
    <source>
        <dbReference type="Proteomes" id="UP001182556"/>
    </source>
</evidence>
<dbReference type="InterPro" id="IPR010987">
    <property type="entry name" value="Glutathione-S-Trfase_C-like"/>
</dbReference>
<protein>
    <recommendedName>
        <fullName evidence="6">GST N-terminal domain-containing protein</fullName>
    </recommendedName>
</protein>
<reference evidence="4" key="1">
    <citation type="submission" date="2023-02" db="EMBL/GenBank/DDBJ databases">
        <title>Identification and recombinant expression of a fungal hydrolase from Papiliotrema laurentii that hydrolyzes apple cutin and clears colloidal polyester polyurethane.</title>
        <authorList>
            <consortium name="DOE Joint Genome Institute"/>
            <person name="Roman V.A."/>
            <person name="Bojanowski C."/>
            <person name="Crable B.R."/>
            <person name="Wagner D.N."/>
            <person name="Hung C.S."/>
            <person name="Nadeau L.J."/>
            <person name="Schratz L."/>
            <person name="Haridas S."/>
            <person name="Pangilinan J."/>
            <person name="Lipzen A."/>
            <person name="Na H."/>
            <person name="Yan M."/>
            <person name="Ng V."/>
            <person name="Grigoriev I.V."/>
            <person name="Spatafora J.W."/>
            <person name="Barlow D."/>
            <person name="Biffinger J."/>
            <person name="Kelley-Loughnane N."/>
            <person name="Varaljay V.A."/>
            <person name="Crookes-Goodson W.J."/>
        </authorList>
    </citation>
    <scope>NUCLEOTIDE SEQUENCE</scope>
    <source>
        <strain evidence="4">5307AH</strain>
    </source>
</reference>
<evidence type="ECO:0000259" key="2">
    <source>
        <dbReference type="PROSITE" id="PS50404"/>
    </source>
</evidence>
<dbReference type="PANTHER" id="PTHR44051:SF8">
    <property type="entry name" value="GLUTATHIONE S-TRANSFERASE GSTA"/>
    <property type="match status" value="1"/>
</dbReference>
<dbReference type="EMBL" id="JAODAN010000006">
    <property type="protein sequence ID" value="KAK1923655.1"/>
    <property type="molecule type" value="Genomic_DNA"/>
</dbReference>
<evidence type="ECO:0008006" key="6">
    <source>
        <dbReference type="Google" id="ProtNLM"/>
    </source>
</evidence>
<dbReference type="AlphaFoldDB" id="A0AAD9D085"/>
<dbReference type="InterPro" id="IPR004046">
    <property type="entry name" value="GST_C"/>
</dbReference>
<evidence type="ECO:0000313" key="4">
    <source>
        <dbReference type="EMBL" id="KAK1923655.1"/>
    </source>
</evidence>
<feature type="domain" description="GST N-terminal" evidence="2">
    <location>
        <begin position="8"/>
        <end position="104"/>
    </location>
</feature>
<feature type="domain" description="GST C-terminal" evidence="3">
    <location>
        <begin position="175"/>
        <end position="329"/>
    </location>
</feature>
<evidence type="ECO:0000256" key="1">
    <source>
        <dbReference type="ARBA" id="ARBA00007409"/>
    </source>
</evidence>
<sequence length="335" mass="36574">MAEQQHLPKAILYAWPSSVWSTVPQLCLIEKGYSEDEYIIKPVDITKGENFAPSYLKINLNGTIPTLVVPTYETTGDDVDTRYRSLRDTAAICDFLDQARSAGTVNTVSDRPAPALAPATIEGKATSDQIIQLVHQPQVDPNFLNMSARDAQELKKKATKAPGKALSARKEALQRYIQEAKALASEGTASSFEKKAVQLLEEKAAANDALWSIYNGQGGEDKEKAFFAVSSRTWTEEIPKALNVAEEVVKGPFVLGDQISLADLHLISWLTRLITIAPGPPTAEGIDALESQLGGKKIGPKMRAFWEAWVERESFKKVLVASSEAFVKAAGNDQV</sequence>
<dbReference type="PANTHER" id="PTHR44051">
    <property type="entry name" value="GLUTATHIONE S-TRANSFERASE-RELATED"/>
    <property type="match status" value="1"/>
</dbReference>
<dbReference type="Gene3D" id="1.20.1050.10">
    <property type="match status" value="1"/>
</dbReference>
<dbReference type="PROSITE" id="PS50405">
    <property type="entry name" value="GST_CTER"/>
    <property type="match status" value="1"/>
</dbReference>
<dbReference type="Proteomes" id="UP001182556">
    <property type="component" value="Unassembled WGS sequence"/>
</dbReference>
<dbReference type="InterPro" id="IPR036282">
    <property type="entry name" value="Glutathione-S-Trfase_C_sf"/>
</dbReference>
<dbReference type="InterPro" id="IPR036249">
    <property type="entry name" value="Thioredoxin-like_sf"/>
</dbReference>
<dbReference type="SUPFAM" id="SSF47616">
    <property type="entry name" value="GST C-terminal domain-like"/>
    <property type="match status" value="1"/>
</dbReference>
<accession>A0AAD9D085</accession>
<keyword evidence="5" id="KW-1185">Reference proteome</keyword>
<name>A0AAD9D085_PAPLA</name>
<dbReference type="SUPFAM" id="SSF52833">
    <property type="entry name" value="Thioredoxin-like"/>
    <property type="match status" value="1"/>
</dbReference>
<dbReference type="PROSITE" id="PS50404">
    <property type="entry name" value="GST_NTER"/>
    <property type="match status" value="1"/>
</dbReference>
<evidence type="ECO:0000259" key="3">
    <source>
        <dbReference type="PROSITE" id="PS50405"/>
    </source>
</evidence>
<dbReference type="InterPro" id="IPR004045">
    <property type="entry name" value="Glutathione_S-Trfase_N"/>
</dbReference>